<feature type="transmembrane region" description="Helical" evidence="2">
    <location>
        <begin position="6"/>
        <end position="25"/>
    </location>
</feature>
<accession>A0ABP8FYS1</accession>
<keyword evidence="4" id="KW-1185">Reference proteome</keyword>
<organism evidence="3 4">
    <name type="scientific">Compostibacter hankyongensis</name>
    <dbReference type="NCBI Taxonomy" id="1007089"/>
    <lineage>
        <taxon>Bacteria</taxon>
        <taxon>Pseudomonadati</taxon>
        <taxon>Bacteroidota</taxon>
        <taxon>Chitinophagia</taxon>
        <taxon>Chitinophagales</taxon>
        <taxon>Chitinophagaceae</taxon>
        <taxon>Compostibacter</taxon>
    </lineage>
</organism>
<dbReference type="EMBL" id="BAABFN010000005">
    <property type="protein sequence ID" value="GAA4313720.1"/>
    <property type="molecule type" value="Genomic_DNA"/>
</dbReference>
<evidence type="ECO:0000313" key="3">
    <source>
        <dbReference type="EMBL" id="GAA4313720.1"/>
    </source>
</evidence>
<reference evidence="4" key="1">
    <citation type="journal article" date="2019" name="Int. J. Syst. Evol. Microbiol.">
        <title>The Global Catalogue of Microorganisms (GCM) 10K type strain sequencing project: providing services to taxonomists for standard genome sequencing and annotation.</title>
        <authorList>
            <consortium name="The Broad Institute Genomics Platform"/>
            <consortium name="The Broad Institute Genome Sequencing Center for Infectious Disease"/>
            <person name="Wu L."/>
            <person name="Ma J."/>
        </authorList>
    </citation>
    <scope>NUCLEOTIDE SEQUENCE [LARGE SCALE GENOMIC DNA]</scope>
    <source>
        <strain evidence="4">JCM 17664</strain>
    </source>
</reference>
<comment type="caution">
    <text evidence="3">The sequence shown here is derived from an EMBL/GenBank/DDBJ whole genome shotgun (WGS) entry which is preliminary data.</text>
</comment>
<feature type="compositionally biased region" description="Polar residues" evidence="1">
    <location>
        <begin position="42"/>
        <end position="61"/>
    </location>
</feature>
<dbReference type="Proteomes" id="UP001501207">
    <property type="component" value="Unassembled WGS sequence"/>
</dbReference>
<keyword evidence="2" id="KW-0472">Membrane</keyword>
<evidence type="ECO:0000256" key="1">
    <source>
        <dbReference type="SAM" id="MobiDB-lite"/>
    </source>
</evidence>
<keyword evidence="2" id="KW-0812">Transmembrane</keyword>
<name>A0ABP8FYS1_9BACT</name>
<gene>
    <name evidence="3" type="ORF">GCM10023143_24160</name>
</gene>
<feature type="region of interest" description="Disordered" evidence="1">
    <location>
        <begin position="28"/>
        <end position="61"/>
    </location>
</feature>
<evidence type="ECO:0000313" key="4">
    <source>
        <dbReference type="Proteomes" id="UP001501207"/>
    </source>
</evidence>
<evidence type="ECO:0000256" key="2">
    <source>
        <dbReference type="SAM" id="Phobius"/>
    </source>
</evidence>
<protein>
    <submittedName>
        <fullName evidence="3">Uncharacterized protein</fullName>
    </submittedName>
</protein>
<proteinExistence type="predicted"/>
<dbReference type="RefSeq" id="WP_344979643.1">
    <property type="nucleotide sequence ID" value="NZ_BAABFN010000005.1"/>
</dbReference>
<keyword evidence="2" id="KW-1133">Transmembrane helix</keyword>
<sequence length="61" mass="6617">MFFTFGTIVVVLLVIIFVWLGTKVLKARKSRRTNRGDPVGPENTTPGGPENTATTGPENTI</sequence>